<proteinExistence type="predicted"/>
<evidence type="ECO:0000313" key="1">
    <source>
        <dbReference type="EMBL" id="AGF93347.1"/>
    </source>
</evidence>
<dbReference type="Pfam" id="PF11848">
    <property type="entry name" value="DUF3368"/>
    <property type="match status" value="1"/>
</dbReference>
<dbReference type="InterPro" id="IPR021799">
    <property type="entry name" value="PIN-like_prokaryotic"/>
</dbReference>
<sequence>MILVDTNILSTFAKVDSLDLLRKMFGKMHISPNVFEEVKRAEELGYPHAENILAWVRDDIISIACPNESEIELMDKVPSSFGRGERDCVAMAMKRDALIVTNERKVLNYCEENDLAHVRLNTILRELCKKEIMKEKEVRFLINKMEEEDNLIITDISSIFS</sequence>
<dbReference type="EMBL" id="JX684089">
    <property type="protein sequence ID" value="AGF93347.1"/>
    <property type="molecule type" value="Genomic_DNA"/>
</dbReference>
<reference evidence="1" key="1">
    <citation type="journal article" date="2013" name="Syst. Appl. Microbiol.">
        <title>New insights into the archaeal diversity of a hypersaline microbial mat obtained by a metagenomic approach.</title>
        <authorList>
            <person name="Lopez-Lopez A."/>
            <person name="Richter M."/>
            <person name="Pena A."/>
            <person name="Tamames J."/>
            <person name="Rossello-Mora R."/>
        </authorList>
    </citation>
    <scope>NUCLEOTIDE SEQUENCE</scope>
</reference>
<name>M1Q266_9ZZZZ</name>
<organism evidence="1">
    <name type="scientific">uncultured organism</name>
    <dbReference type="NCBI Taxonomy" id="155900"/>
    <lineage>
        <taxon>unclassified sequences</taxon>
        <taxon>environmental samples</taxon>
    </lineage>
</organism>
<dbReference type="AlphaFoldDB" id="M1Q266"/>
<protein>
    <submittedName>
        <fullName evidence="1">Nucleic acid binding protein</fullName>
    </submittedName>
</protein>
<dbReference type="InterPro" id="IPR029060">
    <property type="entry name" value="PIN-like_dom_sf"/>
</dbReference>
<dbReference type="PANTHER" id="PTHR39550:SF1">
    <property type="entry name" value="SLL0658 PROTEIN"/>
    <property type="match status" value="1"/>
</dbReference>
<dbReference type="SUPFAM" id="SSF88723">
    <property type="entry name" value="PIN domain-like"/>
    <property type="match status" value="1"/>
</dbReference>
<dbReference type="PANTHER" id="PTHR39550">
    <property type="entry name" value="SLL0658 PROTEIN"/>
    <property type="match status" value="1"/>
</dbReference>
<gene>
    <name evidence="1" type="ORF">FLSS-23_0012</name>
</gene>
<accession>M1Q266</accession>